<organism evidence="2 3">
    <name type="scientific">Brassica cretica</name>
    <name type="common">Mustard</name>
    <dbReference type="NCBI Taxonomy" id="69181"/>
    <lineage>
        <taxon>Eukaryota</taxon>
        <taxon>Viridiplantae</taxon>
        <taxon>Streptophyta</taxon>
        <taxon>Embryophyta</taxon>
        <taxon>Tracheophyta</taxon>
        <taxon>Spermatophyta</taxon>
        <taxon>Magnoliopsida</taxon>
        <taxon>eudicotyledons</taxon>
        <taxon>Gunneridae</taxon>
        <taxon>Pentapetalae</taxon>
        <taxon>rosids</taxon>
        <taxon>malvids</taxon>
        <taxon>Brassicales</taxon>
        <taxon>Brassicaceae</taxon>
        <taxon>Brassiceae</taxon>
        <taxon>Brassica</taxon>
    </lineage>
</organism>
<dbReference type="EMBL" id="QGKW02001988">
    <property type="protein sequence ID" value="KAF2551133.1"/>
    <property type="molecule type" value="Genomic_DNA"/>
</dbReference>
<sequence>MAARSSQQSAEVAHSAGSLTTALSNLNLQVFPQDGTILPSGEPLEVVQILQGGLLRTISQLFHLGERLSIEGSLVSQEELDDLKRQVSEEKAQRVAREMEIHDLKDKLKDVERTAEISSTDASSIGKKNQELEEAIETLRLEMVMAVNGQESPLIALEEAKNKGAPVPTFEDEPAVPPISGMTSWVSYDWISSWDPGVDWRILIILGPGGHFLGNLWVLDPEGPHSAILGEATLDDTRIASVSVIVSSFGRMQTWVVWAFDEPSRDSWIRGAKVPSWGTREFWTLGQFSSGDLGVAWRILIILGPGGPFLGNPWVLNPEVWPLSVPVGYRILPLRSWSLSSSRAAYAFCRKPLSGLEGAGVGENPSARLTLLSTSGEAGYYKVVLTAYSGLRRPIPTLCLIPVFIFEWSYHLSLRVGQDRGSLRPDPARLPL</sequence>
<proteinExistence type="predicted"/>
<feature type="coiled-coil region" evidence="1">
    <location>
        <begin position="73"/>
        <end position="142"/>
    </location>
</feature>
<gene>
    <name evidence="2" type="ORF">F2Q68_00034974</name>
</gene>
<reference evidence="2" key="1">
    <citation type="submission" date="2019-12" db="EMBL/GenBank/DDBJ databases">
        <title>Genome sequencing and annotation of Brassica cretica.</title>
        <authorList>
            <person name="Studholme D.J."/>
            <person name="Sarris P.F."/>
        </authorList>
    </citation>
    <scope>NUCLEOTIDE SEQUENCE</scope>
    <source>
        <strain evidence="2">PFS-001/15</strain>
        <tissue evidence="2">Leaf</tissue>
    </source>
</reference>
<evidence type="ECO:0000313" key="3">
    <source>
        <dbReference type="Proteomes" id="UP000712281"/>
    </source>
</evidence>
<dbReference type="Proteomes" id="UP000712281">
    <property type="component" value="Unassembled WGS sequence"/>
</dbReference>
<evidence type="ECO:0000256" key="1">
    <source>
        <dbReference type="SAM" id="Coils"/>
    </source>
</evidence>
<name>A0A8S9GZF4_BRACR</name>
<evidence type="ECO:0000313" key="2">
    <source>
        <dbReference type="EMBL" id="KAF2551133.1"/>
    </source>
</evidence>
<protein>
    <submittedName>
        <fullName evidence="2">Uncharacterized protein</fullName>
    </submittedName>
</protein>
<comment type="caution">
    <text evidence="2">The sequence shown here is derived from an EMBL/GenBank/DDBJ whole genome shotgun (WGS) entry which is preliminary data.</text>
</comment>
<dbReference type="AlphaFoldDB" id="A0A8S9GZF4"/>
<keyword evidence="1" id="KW-0175">Coiled coil</keyword>
<accession>A0A8S9GZF4</accession>